<reference evidence="1" key="1">
    <citation type="submission" date="2021-02" db="EMBL/GenBank/DDBJ databases">
        <authorList>
            <person name="Nowell W R."/>
        </authorList>
    </citation>
    <scope>NUCLEOTIDE SEQUENCE</scope>
</reference>
<sequence>YEPKMTIYLPKGQKQHTTNEANEARLVTKVRWTVESYHAR</sequence>
<organism evidence="1 2">
    <name type="scientific">Rotaria socialis</name>
    <dbReference type="NCBI Taxonomy" id="392032"/>
    <lineage>
        <taxon>Eukaryota</taxon>
        <taxon>Metazoa</taxon>
        <taxon>Spiralia</taxon>
        <taxon>Gnathifera</taxon>
        <taxon>Rotifera</taxon>
        <taxon>Eurotatoria</taxon>
        <taxon>Bdelloidea</taxon>
        <taxon>Philodinida</taxon>
        <taxon>Philodinidae</taxon>
        <taxon>Rotaria</taxon>
    </lineage>
</organism>
<accession>A0A821Y3E7</accession>
<evidence type="ECO:0000313" key="1">
    <source>
        <dbReference type="EMBL" id="CAF4951891.1"/>
    </source>
</evidence>
<name>A0A821Y3E7_9BILA</name>
<gene>
    <name evidence="1" type="ORF">TOA249_LOCUS33909</name>
</gene>
<dbReference type="AlphaFoldDB" id="A0A821Y3E7"/>
<feature type="non-terminal residue" evidence="1">
    <location>
        <position position="1"/>
    </location>
</feature>
<evidence type="ECO:0000313" key="2">
    <source>
        <dbReference type="Proteomes" id="UP000663838"/>
    </source>
</evidence>
<proteinExistence type="predicted"/>
<dbReference type="EMBL" id="CAJOBS010013508">
    <property type="protein sequence ID" value="CAF4951891.1"/>
    <property type="molecule type" value="Genomic_DNA"/>
</dbReference>
<dbReference type="Proteomes" id="UP000663838">
    <property type="component" value="Unassembled WGS sequence"/>
</dbReference>
<protein>
    <submittedName>
        <fullName evidence="1">Uncharacterized protein</fullName>
    </submittedName>
</protein>
<comment type="caution">
    <text evidence="1">The sequence shown here is derived from an EMBL/GenBank/DDBJ whole genome shotgun (WGS) entry which is preliminary data.</text>
</comment>